<gene>
    <name evidence="12" type="ORF">AMTR_s00077p00070720</name>
</gene>
<keyword evidence="13" id="KW-1185">Reference proteome</keyword>
<keyword evidence="4" id="KW-0808">Transferase</keyword>
<dbReference type="GO" id="GO:0061630">
    <property type="term" value="F:ubiquitin protein ligase activity"/>
    <property type="evidence" value="ECO:0007669"/>
    <property type="project" value="UniProtKB-EC"/>
</dbReference>
<evidence type="ECO:0000256" key="8">
    <source>
        <dbReference type="ARBA" id="ARBA00022833"/>
    </source>
</evidence>
<feature type="transmembrane region" description="Helical" evidence="10">
    <location>
        <begin position="20"/>
        <end position="39"/>
    </location>
</feature>
<dbReference type="CDD" id="cd16461">
    <property type="entry name" value="RING-H2_EL5-like"/>
    <property type="match status" value="1"/>
</dbReference>
<sequence length="268" mass="30450">MANPWGGLQEGNTMNSPFNPPIIATIVLVAIAFLFVTYYKFFFNHFRPCLPCLQREGETEGATYPVVNDSEAFLPTVHPSGFNETWLQRIPMYQFTDSGGRPESKTDCAVCLGKFSSKDLMRVLPLCNHIFHMSCVDVWLRGHTSCPLCRAYVGVAPELWPHLPGFKKFIQYEEEGDGGGYGLGDFFSVRMQVLEEEERRRREKGEEEERSEIEERKDGGDVVFMKRCFSLGSIEKGRGWAARSRGPDIDDIEAILSPRVRVIRGQDH</sequence>
<dbReference type="HOGENOM" id="CLU_1039543_0_0_1"/>
<evidence type="ECO:0000259" key="11">
    <source>
        <dbReference type="PROSITE" id="PS50089"/>
    </source>
</evidence>
<evidence type="ECO:0000313" key="12">
    <source>
        <dbReference type="EMBL" id="ERN04143.1"/>
    </source>
</evidence>
<protein>
    <recommendedName>
        <fullName evidence="3">RING-type E3 ubiquitin transferase</fullName>
        <ecNumber evidence="3">2.3.2.27</ecNumber>
    </recommendedName>
</protein>
<comment type="pathway">
    <text evidence="2">Protein modification; protein ubiquitination.</text>
</comment>
<feature type="domain" description="RING-type" evidence="11">
    <location>
        <begin position="108"/>
        <end position="150"/>
    </location>
</feature>
<dbReference type="GO" id="GO:0016567">
    <property type="term" value="P:protein ubiquitination"/>
    <property type="evidence" value="ECO:0000318"/>
    <property type="project" value="GO_Central"/>
</dbReference>
<evidence type="ECO:0000256" key="4">
    <source>
        <dbReference type="ARBA" id="ARBA00022679"/>
    </source>
</evidence>
<dbReference type="InterPro" id="IPR044600">
    <property type="entry name" value="ATL1/ATL16-like"/>
</dbReference>
<keyword evidence="10" id="KW-0472">Membrane</keyword>
<dbReference type="Gramene" id="ERN04143">
    <property type="protein sequence ID" value="ERN04143"/>
    <property type="gene ID" value="AMTR_s00077p00070720"/>
</dbReference>
<keyword evidence="10" id="KW-0812">Transmembrane</keyword>
<evidence type="ECO:0000256" key="6">
    <source>
        <dbReference type="ARBA" id="ARBA00022771"/>
    </source>
</evidence>
<keyword evidence="10" id="KW-1133">Transmembrane helix</keyword>
<reference evidence="13" key="1">
    <citation type="journal article" date="2013" name="Science">
        <title>The Amborella genome and the evolution of flowering plants.</title>
        <authorList>
            <consortium name="Amborella Genome Project"/>
        </authorList>
    </citation>
    <scope>NUCLEOTIDE SEQUENCE [LARGE SCALE GENOMIC DNA]</scope>
</reference>
<dbReference type="InterPro" id="IPR001841">
    <property type="entry name" value="Znf_RING"/>
</dbReference>
<dbReference type="SMART" id="SM00184">
    <property type="entry name" value="RING"/>
    <property type="match status" value="1"/>
</dbReference>
<dbReference type="PANTHER" id="PTHR46913:SF21">
    <property type="entry name" value="RING-TYPE E3 UBIQUITIN TRANSFERASE"/>
    <property type="match status" value="1"/>
</dbReference>
<evidence type="ECO:0000256" key="2">
    <source>
        <dbReference type="ARBA" id="ARBA00004906"/>
    </source>
</evidence>
<dbReference type="PANTHER" id="PTHR46913">
    <property type="entry name" value="RING-H2 FINGER PROTEIN ATL16"/>
    <property type="match status" value="1"/>
</dbReference>
<dbReference type="OrthoDB" id="8062037at2759"/>
<dbReference type="InterPro" id="IPR013083">
    <property type="entry name" value="Znf_RING/FYVE/PHD"/>
</dbReference>
<dbReference type="GO" id="GO:0008270">
    <property type="term" value="F:zinc ion binding"/>
    <property type="evidence" value="ECO:0007669"/>
    <property type="project" value="UniProtKB-KW"/>
</dbReference>
<dbReference type="Proteomes" id="UP000017836">
    <property type="component" value="Unassembled WGS sequence"/>
</dbReference>
<dbReference type="PROSITE" id="PS50089">
    <property type="entry name" value="ZF_RING_2"/>
    <property type="match status" value="1"/>
</dbReference>
<comment type="catalytic activity">
    <reaction evidence="1">
        <text>S-ubiquitinyl-[E2 ubiquitin-conjugating enzyme]-L-cysteine + [acceptor protein]-L-lysine = [E2 ubiquitin-conjugating enzyme]-L-cysteine + N(6)-ubiquitinyl-[acceptor protein]-L-lysine.</text>
        <dbReference type="EC" id="2.3.2.27"/>
    </reaction>
</comment>
<dbReference type="EC" id="2.3.2.27" evidence="3"/>
<evidence type="ECO:0000256" key="5">
    <source>
        <dbReference type="ARBA" id="ARBA00022723"/>
    </source>
</evidence>
<proteinExistence type="predicted"/>
<evidence type="ECO:0000256" key="7">
    <source>
        <dbReference type="ARBA" id="ARBA00022786"/>
    </source>
</evidence>
<evidence type="ECO:0000256" key="9">
    <source>
        <dbReference type="PROSITE-ProRule" id="PRU00175"/>
    </source>
</evidence>
<dbReference type="AlphaFoldDB" id="W1P878"/>
<keyword evidence="7" id="KW-0833">Ubl conjugation pathway</keyword>
<evidence type="ECO:0000256" key="1">
    <source>
        <dbReference type="ARBA" id="ARBA00000900"/>
    </source>
</evidence>
<keyword evidence="5" id="KW-0479">Metal-binding</keyword>
<keyword evidence="8" id="KW-0862">Zinc</keyword>
<dbReference type="Gene3D" id="3.30.40.10">
    <property type="entry name" value="Zinc/RING finger domain, C3HC4 (zinc finger)"/>
    <property type="match status" value="1"/>
</dbReference>
<dbReference type="eggNOG" id="KOG0800">
    <property type="taxonomic scope" value="Eukaryota"/>
</dbReference>
<evidence type="ECO:0000313" key="13">
    <source>
        <dbReference type="Proteomes" id="UP000017836"/>
    </source>
</evidence>
<name>W1P878_AMBTC</name>
<dbReference type="SUPFAM" id="SSF57850">
    <property type="entry name" value="RING/U-box"/>
    <property type="match status" value="1"/>
</dbReference>
<keyword evidence="6 9" id="KW-0863">Zinc-finger</keyword>
<dbReference type="Pfam" id="PF13639">
    <property type="entry name" value="zf-RING_2"/>
    <property type="match status" value="1"/>
</dbReference>
<evidence type="ECO:0000256" key="3">
    <source>
        <dbReference type="ARBA" id="ARBA00012483"/>
    </source>
</evidence>
<organism evidence="12 13">
    <name type="scientific">Amborella trichopoda</name>
    <dbReference type="NCBI Taxonomy" id="13333"/>
    <lineage>
        <taxon>Eukaryota</taxon>
        <taxon>Viridiplantae</taxon>
        <taxon>Streptophyta</taxon>
        <taxon>Embryophyta</taxon>
        <taxon>Tracheophyta</taxon>
        <taxon>Spermatophyta</taxon>
        <taxon>Magnoliopsida</taxon>
        <taxon>Amborellales</taxon>
        <taxon>Amborellaceae</taxon>
        <taxon>Amborella</taxon>
    </lineage>
</organism>
<evidence type="ECO:0000256" key="10">
    <source>
        <dbReference type="SAM" id="Phobius"/>
    </source>
</evidence>
<dbReference type="EMBL" id="KI394293">
    <property type="protein sequence ID" value="ERN04143.1"/>
    <property type="molecule type" value="Genomic_DNA"/>
</dbReference>
<accession>W1P878</accession>